<name>A0A645JC39_9ZZZZ</name>
<keyword evidence="1" id="KW-0472">Membrane</keyword>
<protein>
    <recommendedName>
        <fullName evidence="3">Ribose import permease protein RbsC</fullName>
    </recommendedName>
</protein>
<evidence type="ECO:0000313" key="2">
    <source>
        <dbReference type="EMBL" id="MPN57954.1"/>
    </source>
</evidence>
<evidence type="ECO:0000256" key="1">
    <source>
        <dbReference type="SAM" id="Phobius"/>
    </source>
</evidence>
<evidence type="ECO:0008006" key="3">
    <source>
        <dbReference type="Google" id="ProtNLM"/>
    </source>
</evidence>
<keyword evidence="1" id="KW-1133">Transmembrane helix</keyword>
<organism evidence="2">
    <name type="scientific">bioreactor metagenome</name>
    <dbReference type="NCBI Taxonomy" id="1076179"/>
    <lineage>
        <taxon>unclassified sequences</taxon>
        <taxon>metagenomes</taxon>
        <taxon>ecological metagenomes</taxon>
    </lineage>
</organism>
<reference evidence="2" key="1">
    <citation type="submission" date="2019-08" db="EMBL/GenBank/DDBJ databases">
        <authorList>
            <person name="Kucharzyk K."/>
            <person name="Murdoch R.W."/>
            <person name="Higgins S."/>
            <person name="Loffler F."/>
        </authorList>
    </citation>
    <scope>NUCLEOTIDE SEQUENCE</scope>
</reference>
<keyword evidence="1" id="KW-0812">Transmembrane</keyword>
<sequence length="41" mass="4484">MGVLRNGLNLLNVSAFWQQIIIGAIIIAAVYGDKLKNKKIS</sequence>
<comment type="caution">
    <text evidence="2">The sequence shown here is derived from an EMBL/GenBank/DDBJ whole genome shotgun (WGS) entry which is preliminary data.</text>
</comment>
<dbReference type="EMBL" id="VSSQ01130134">
    <property type="protein sequence ID" value="MPN57954.1"/>
    <property type="molecule type" value="Genomic_DNA"/>
</dbReference>
<accession>A0A645JC39</accession>
<dbReference type="AlphaFoldDB" id="A0A645JC39"/>
<feature type="transmembrane region" description="Helical" evidence="1">
    <location>
        <begin position="15"/>
        <end position="32"/>
    </location>
</feature>
<gene>
    <name evidence="2" type="ORF">SDC9_205650</name>
</gene>
<proteinExistence type="predicted"/>